<dbReference type="EMBL" id="CP151508">
    <property type="protein sequence ID" value="WZN63906.1"/>
    <property type="molecule type" value="Genomic_DNA"/>
</dbReference>
<dbReference type="EC" id="4.2.1.96" evidence="3"/>
<keyword evidence="4" id="KW-0456">Lyase</keyword>
<accession>A0AAX4PD48</accession>
<dbReference type="Gene3D" id="3.30.1360.20">
    <property type="entry name" value="Transcriptional coactivator/pterin dehydratase"/>
    <property type="match status" value="1"/>
</dbReference>
<dbReference type="Proteomes" id="UP001472866">
    <property type="component" value="Chromosome 08"/>
</dbReference>
<evidence type="ECO:0000256" key="2">
    <source>
        <dbReference type="ARBA" id="ARBA00006472"/>
    </source>
</evidence>
<evidence type="ECO:0000313" key="7">
    <source>
        <dbReference type="Proteomes" id="UP001472866"/>
    </source>
</evidence>
<sequence>MSSIGRVGRTCTTAFTRAAYSRICAAATGRRALAGSLRNTSCRRNLVVMNSEGNLGQGGGSLQEKIEGARDAFAGEVETNFAENTLGNPDTEHIKKPPEAIKEIVGLSKKRCIPCEGKDVKALTESEADLLRKQTAGWQLESTESGLRIKCDWKFKNFVKSLEFFQRVADIAEAEGHHPDLHLVGWNKVTVEIFTHSVGGLTENDFILAAKINEIDVSDLTPKKKPKFWA</sequence>
<dbReference type="CDD" id="cd00913">
    <property type="entry name" value="PCD_DCoH_subfamily_a"/>
    <property type="match status" value="1"/>
</dbReference>
<evidence type="ECO:0000256" key="1">
    <source>
        <dbReference type="ARBA" id="ARBA00001554"/>
    </source>
</evidence>
<dbReference type="InterPro" id="IPR036428">
    <property type="entry name" value="PCD_sf"/>
</dbReference>
<dbReference type="GO" id="GO:0008124">
    <property type="term" value="F:4-alpha-hydroxytetrahydrobiopterin dehydratase activity"/>
    <property type="evidence" value="ECO:0007669"/>
    <property type="project" value="UniProtKB-EC"/>
</dbReference>
<keyword evidence="7" id="KW-1185">Reference proteome</keyword>
<protein>
    <recommendedName>
        <fullName evidence="3">4a-hydroxytetrahydrobiopterin dehydratase</fullName>
        <ecNumber evidence="3">4.2.1.96</ecNumber>
    </recommendedName>
    <alternativeName>
        <fullName evidence="5">4-alpha-hydroxy-tetrahydropterin dehydratase</fullName>
    </alternativeName>
</protein>
<dbReference type="AlphaFoldDB" id="A0AAX4PD48"/>
<dbReference type="PANTHER" id="PTHR12599">
    <property type="entry name" value="PTERIN-4-ALPHA-CARBINOLAMINE DEHYDRATASE"/>
    <property type="match status" value="1"/>
</dbReference>
<dbReference type="Pfam" id="PF01329">
    <property type="entry name" value="Pterin_4a"/>
    <property type="match status" value="1"/>
</dbReference>
<gene>
    <name evidence="6" type="ORF">HKI87_08g54590</name>
</gene>
<dbReference type="PANTHER" id="PTHR12599:SF0">
    <property type="entry name" value="PTERIN-4-ALPHA-CARBINOLAMINE DEHYDRATASE"/>
    <property type="match status" value="1"/>
</dbReference>
<organism evidence="6 7">
    <name type="scientific">Chloropicon roscoffensis</name>
    <dbReference type="NCBI Taxonomy" id="1461544"/>
    <lineage>
        <taxon>Eukaryota</taxon>
        <taxon>Viridiplantae</taxon>
        <taxon>Chlorophyta</taxon>
        <taxon>Chloropicophyceae</taxon>
        <taxon>Chloropicales</taxon>
        <taxon>Chloropicaceae</taxon>
        <taxon>Chloropicon</taxon>
    </lineage>
</organism>
<evidence type="ECO:0000256" key="5">
    <source>
        <dbReference type="ARBA" id="ARBA00030497"/>
    </source>
</evidence>
<dbReference type="InterPro" id="IPR001533">
    <property type="entry name" value="Pterin_deHydtase"/>
</dbReference>
<evidence type="ECO:0000313" key="6">
    <source>
        <dbReference type="EMBL" id="WZN63906.1"/>
    </source>
</evidence>
<evidence type="ECO:0000256" key="4">
    <source>
        <dbReference type="ARBA" id="ARBA00023239"/>
    </source>
</evidence>
<evidence type="ECO:0000256" key="3">
    <source>
        <dbReference type="ARBA" id="ARBA00013252"/>
    </source>
</evidence>
<comment type="catalytic activity">
    <reaction evidence="1">
        <text>(4aS,6R)-4a-hydroxy-L-erythro-5,6,7,8-tetrahydrobiopterin = (6R)-L-erythro-6,7-dihydrobiopterin + H2O</text>
        <dbReference type="Rhea" id="RHEA:11920"/>
        <dbReference type="ChEBI" id="CHEBI:15377"/>
        <dbReference type="ChEBI" id="CHEBI:15642"/>
        <dbReference type="ChEBI" id="CHEBI:43120"/>
        <dbReference type="EC" id="4.2.1.96"/>
    </reaction>
</comment>
<proteinExistence type="inferred from homology"/>
<comment type="similarity">
    <text evidence="2">Belongs to the pterin-4-alpha-carbinolamine dehydratase family.</text>
</comment>
<dbReference type="GO" id="GO:0006729">
    <property type="term" value="P:tetrahydrobiopterin biosynthetic process"/>
    <property type="evidence" value="ECO:0007669"/>
    <property type="project" value="InterPro"/>
</dbReference>
<reference evidence="6 7" key="1">
    <citation type="submission" date="2024-03" db="EMBL/GenBank/DDBJ databases">
        <title>Complete genome sequence of the green alga Chloropicon roscoffensis RCC1871.</title>
        <authorList>
            <person name="Lemieux C."/>
            <person name="Pombert J.-F."/>
            <person name="Otis C."/>
            <person name="Turmel M."/>
        </authorList>
    </citation>
    <scope>NUCLEOTIDE SEQUENCE [LARGE SCALE GENOMIC DNA]</scope>
    <source>
        <strain evidence="6 7">RCC1871</strain>
    </source>
</reference>
<name>A0AAX4PD48_9CHLO</name>
<dbReference type="SUPFAM" id="SSF55248">
    <property type="entry name" value="PCD-like"/>
    <property type="match status" value="1"/>
</dbReference>